<protein>
    <submittedName>
        <fullName evidence="10">HTTM domain-containing protein</fullName>
    </submittedName>
</protein>
<dbReference type="Pfam" id="PF22777">
    <property type="entry name" value="VKGC_lumenal_dom"/>
    <property type="match status" value="1"/>
</dbReference>
<dbReference type="PANTHER" id="PTHR12639">
    <property type="entry name" value="VITAMIN K-DEPENDENT GAMMA-CARBOXYLASE"/>
    <property type="match status" value="1"/>
</dbReference>
<evidence type="ECO:0000256" key="7">
    <source>
        <dbReference type="SAM" id="MobiDB-lite"/>
    </source>
</evidence>
<reference evidence="10" key="1">
    <citation type="journal article" date="2020" name="mSystems">
        <title>Genome- and Community-Level Interaction Insights into Carbon Utilization and Element Cycling Functions of Hydrothermarchaeota in Hydrothermal Sediment.</title>
        <authorList>
            <person name="Zhou Z."/>
            <person name="Liu Y."/>
            <person name="Xu W."/>
            <person name="Pan J."/>
            <person name="Luo Z.H."/>
            <person name="Li M."/>
        </authorList>
    </citation>
    <scope>NUCLEOTIDE SEQUENCE [LARGE SCALE GENOMIC DNA]</scope>
    <source>
        <strain evidence="10">SpSt-508</strain>
    </source>
</reference>
<dbReference type="InterPro" id="IPR011020">
    <property type="entry name" value="HTTM-like"/>
</dbReference>
<dbReference type="SMART" id="SM00752">
    <property type="entry name" value="HTTM"/>
    <property type="match status" value="1"/>
</dbReference>
<feature type="domain" description="HTTM-like" evidence="9">
    <location>
        <begin position="18"/>
        <end position="277"/>
    </location>
</feature>
<keyword evidence="3 8" id="KW-1133">Transmembrane helix</keyword>
<evidence type="ECO:0000256" key="5">
    <source>
        <dbReference type="ARBA" id="ARBA00023157"/>
    </source>
</evidence>
<keyword evidence="2 8" id="KW-0812">Transmembrane</keyword>
<organism evidence="10">
    <name type="scientific">Schlesneria paludicola</name>
    <dbReference type="NCBI Taxonomy" id="360056"/>
    <lineage>
        <taxon>Bacteria</taxon>
        <taxon>Pseudomonadati</taxon>
        <taxon>Planctomycetota</taxon>
        <taxon>Planctomycetia</taxon>
        <taxon>Planctomycetales</taxon>
        <taxon>Planctomycetaceae</taxon>
        <taxon>Schlesneria</taxon>
    </lineage>
</organism>
<evidence type="ECO:0000313" key="10">
    <source>
        <dbReference type="EMBL" id="HGT39061.1"/>
    </source>
</evidence>
<dbReference type="GO" id="GO:0019842">
    <property type="term" value="F:vitamin binding"/>
    <property type="evidence" value="ECO:0007669"/>
    <property type="project" value="TreeGrafter"/>
</dbReference>
<evidence type="ECO:0000256" key="1">
    <source>
        <dbReference type="ARBA" id="ARBA00004127"/>
    </source>
</evidence>
<dbReference type="InterPro" id="IPR053934">
    <property type="entry name" value="HTTM_dom"/>
</dbReference>
<keyword evidence="5" id="KW-1015">Disulfide bond</keyword>
<accession>A0A7C4QHN9</accession>
<proteinExistence type="predicted"/>
<dbReference type="GO" id="GO:0012505">
    <property type="term" value="C:endomembrane system"/>
    <property type="evidence" value="ECO:0007669"/>
    <property type="project" value="UniProtKB-SubCell"/>
</dbReference>
<dbReference type="InterPro" id="IPR007782">
    <property type="entry name" value="VKG_COase"/>
</dbReference>
<keyword evidence="6" id="KW-0456">Lyase</keyword>
<feature type="transmembrane region" description="Helical" evidence="8">
    <location>
        <begin position="216"/>
        <end position="234"/>
    </location>
</feature>
<dbReference type="EMBL" id="DSVQ01000012">
    <property type="protein sequence ID" value="HGT39061.1"/>
    <property type="molecule type" value="Genomic_DNA"/>
</dbReference>
<keyword evidence="4 8" id="KW-0472">Membrane</keyword>
<dbReference type="InterPro" id="IPR053935">
    <property type="entry name" value="VKGC_lumenal_dom"/>
</dbReference>
<dbReference type="Pfam" id="PF05090">
    <property type="entry name" value="HTTM"/>
    <property type="match status" value="1"/>
</dbReference>
<evidence type="ECO:0000256" key="4">
    <source>
        <dbReference type="ARBA" id="ARBA00023136"/>
    </source>
</evidence>
<dbReference type="PANTHER" id="PTHR12639:SF7">
    <property type="entry name" value="HTTM DOMAIN-CONTAINING PROTEIN"/>
    <property type="match status" value="1"/>
</dbReference>
<feature type="transmembrane region" description="Helical" evidence="8">
    <location>
        <begin position="239"/>
        <end position="255"/>
    </location>
</feature>
<dbReference type="AlphaFoldDB" id="A0A7C4QHN9"/>
<comment type="caution">
    <text evidence="10">The sequence shown here is derived from an EMBL/GenBank/DDBJ whole genome shotgun (WGS) entry which is preliminary data.</text>
</comment>
<comment type="subcellular location">
    <subcellularLocation>
        <location evidence="1">Endomembrane system</location>
        <topology evidence="1">Multi-pass membrane protein</topology>
    </subcellularLocation>
</comment>
<feature type="transmembrane region" description="Helical" evidence="8">
    <location>
        <begin position="123"/>
        <end position="142"/>
    </location>
</feature>
<evidence type="ECO:0000256" key="8">
    <source>
        <dbReference type="SAM" id="Phobius"/>
    </source>
</evidence>
<feature type="region of interest" description="Disordered" evidence="7">
    <location>
        <begin position="484"/>
        <end position="504"/>
    </location>
</feature>
<feature type="transmembrane region" description="Helical" evidence="8">
    <location>
        <begin position="78"/>
        <end position="111"/>
    </location>
</feature>
<evidence type="ECO:0000256" key="3">
    <source>
        <dbReference type="ARBA" id="ARBA00022989"/>
    </source>
</evidence>
<sequence length="504" mass="57983">METESSIRDSRGWLRAAMQPVDAASCAVFRIGCGLLLAWWAADYLMTGRVRELYIEPRFHFTYYPFDFVKPWPGAGMIWHFGGLCLLALAIALGFLYRLATILFALGFTYFFLLERTNYQNHYYLLTLVAWCLTILPLNRLWALDAWDQRSLAADTVPAWCLWLLRFHVGVPYVYGGIAKIHPDWLAGEPMRTHLLLRSDLPVIGPWLALEPVVQVFVWGGLLFDLLIVPLLLWRPTRLLGYGLCVVFHLLNSVLFRIHVFPWFMLVATTIFFAPDWPRRLLGMRPAVLPPSSAEASVRLSRRQRLLFGGLLVYVLFQLVWPFRHWLYPGDAAWTEQGHRFAWRMMLRAKISGVRYYMTDAATGVTWIPSLRPYLCAEQMEKFARDPEMVLQLAHFLADEYRRETGRTAEVRALVLTSLNGRKPQLLIDPQVNLAQVPRGCYRRPWVLPLTEPLRIPVWSVPLLEWERHVDLPPLPVVTVPPGGAVPRVPAENSTARLPSRDQS</sequence>
<evidence type="ECO:0000259" key="9">
    <source>
        <dbReference type="SMART" id="SM00752"/>
    </source>
</evidence>
<dbReference type="GO" id="GO:0008488">
    <property type="term" value="F:gamma-glutamyl carboxylase activity"/>
    <property type="evidence" value="ECO:0007669"/>
    <property type="project" value="InterPro"/>
</dbReference>
<evidence type="ECO:0000256" key="6">
    <source>
        <dbReference type="ARBA" id="ARBA00023239"/>
    </source>
</evidence>
<gene>
    <name evidence="10" type="ORF">ENS64_07330</name>
</gene>
<name>A0A7C4QHN9_9PLAN</name>
<feature type="transmembrane region" description="Helical" evidence="8">
    <location>
        <begin position="21"/>
        <end position="42"/>
    </location>
</feature>
<evidence type="ECO:0000256" key="2">
    <source>
        <dbReference type="ARBA" id="ARBA00022692"/>
    </source>
</evidence>